<proteinExistence type="predicted"/>
<dbReference type="PANTHER" id="PTHR33524:SF1">
    <property type="entry name" value="SET DOMAIN-CONTAINING PROTEIN"/>
    <property type="match status" value="1"/>
</dbReference>
<name>A0AAD9Q453_ACRCE</name>
<dbReference type="Proteomes" id="UP001249851">
    <property type="component" value="Unassembled WGS sequence"/>
</dbReference>
<dbReference type="AlphaFoldDB" id="A0AAD9Q453"/>
<keyword evidence="2" id="KW-1185">Reference proteome</keyword>
<evidence type="ECO:0000313" key="1">
    <source>
        <dbReference type="EMBL" id="KAK2554020.1"/>
    </source>
</evidence>
<dbReference type="EMBL" id="JARQWQ010000072">
    <property type="protein sequence ID" value="KAK2554020.1"/>
    <property type="molecule type" value="Genomic_DNA"/>
</dbReference>
<reference evidence="1" key="1">
    <citation type="journal article" date="2023" name="G3 (Bethesda)">
        <title>Whole genome assembly and annotation of the endangered Caribbean coral Acropora cervicornis.</title>
        <authorList>
            <person name="Selwyn J.D."/>
            <person name="Vollmer S.V."/>
        </authorList>
    </citation>
    <scope>NUCLEOTIDE SEQUENCE</scope>
    <source>
        <strain evidence="1">K2</strain>
    </source>
</reference>
<dbReference type="InterPro" id="IPR040415">
    <property type="entry name" value="SETD9"/>
</dbReference>
<dbReference type="PANTHER" id="PTHR33524">
    <property type="entry name" value="C5ORF35"/>
    <property type="match status" value="1"/>
</dbReference>
<accession>A0AAD9Q453</accession>
<organism evidence="1 2">
    <name type="scientific">Acropora cervicornis</name>
    <name type="common">Staghorn coral</name>
    <dbReference type="NCBI Taxonomy" id="6130"/>
    <lineage>
        <taxon>Eukaryota</taxon>
        <taxon>Metazoa</taxon>
        <taxon>Cnidaria</taxon>
        <taxon>Anthozoa</taxon>
        <taxon>Hexacorallia</taxon>
        <taxon>Scleractinia</taxon>
        <taxon>Astrocoeniina</taxon>
        <taxon>Acroporidae</taxon>
        <taxon>Acropora</taxon>
    </lineage>
</organism>
<sequence length="160" mass="18133">MGALIAKKLINWQALQERLDLQAVYRLTCMYGGRQPQQCSYEKQYLEVHCSITKQLNDCLGNLHKYIQGYIEKPCVRNFTLSIRESSISHPLAGKGVFLKGSAIPGTFITFHPGLVYLAKDVRKMANYPVISKDNCFLMSRYDGCVLDAKDFDSDIQALM</sequence>
<protein>
    <submittedName>
        <fullName evidence="1">Uncharacterized protein</fullName>
    </submittedName>
</protein>
<evidence type="ECO:0000313" key="2">
    <source>
        <dbReference type="Proteomes" id="UP001249851"/>
    </source>
</evidence>
<gene>
    <name evidence="1" type="ORF">P5673_024356</name>
</gene>
<reference evidence="1" key="2">
    <citation type="journal article" date="2023" name="Science">
        <title>Genomic signatures of disease resistance in endangered staghorn corals.</title>
        <authorList>
            <person name="Vollmer S.V."/>
            <person name="Selwyn J.D."/>
            <person name="Despard B.A."/>
            <person name="Roesel C.L."/>
        </authorList>
    </citation>
    <scope>NUCLEOTIDE SEQUENCE</scope>
    <source>
        <strain evidence="1">K2</strain>
    </source>
</reference>
<comment type="caution">
    <text evidence="1">The sequence shown here is derived from an EMBL/GenBank/DDBJ whole genome shotgun (WGS) entry which is preliminary data.</text>
</comment>